<dbReference type="EMBL" id="MU070157">
    <property type="protein sequence ID" value="KAF5829458.1"/>
    <property type="molecule type" value="Genomic_DNA"/>
</dbReference>
<proteinExistence type="predicted"/>
<protein>
    <submittedName>
        <fullName evidence="1">Uncharacterized protein</fullName>
    </submittedName>
</protein>
<reference evidence="1" key="1">
    <citation type="submission" date="2017-08" db="EMBL/GenBank/DDBJ databases">
        <authorList>
            <person name="Polle J.E."/>
            <person name="Barry K."/>
            <person name="Cushman J."/>
            <person name="Schmutz J."/>
            <person name="Tran D."/>
            <person name="Hathwaick L.T."/>
            <person name="Yim W.C."/>
            <person name="Jenkins J."/>
            <person name="Mckie-Krisberg Z.M."/>
            <person name="Prochnik S."/>
            <person name="Lindquist E."/>
            <person name="Dockter R.B."/>
            <person name="Adam C."/>
            <person name="Molina H."/>
            <person name="Bunkerborg J."/>
            <person name="Jin E."/>
            <person name="Buchheim M."/>
            <person name="Magnuson J."/>
        </authorList>
    </citation>
    <scope>NUCLEOTIDE SEQUENCE</scope>
    <source>
        <strain evidence="1">CCAP 19/18</strain>
    </source>
</reference>
<organism evidence="1 2">
    <name type="scientific">Dunaliella salina</name>
    <name type="common">Green alga</name>
    <name type="synonym">Protococcus salinus</name>
    <dbReference type="NCBI Taxonomy" id="3046"/>
    <lineage>
        <taxon>Eukaryota</taxon>
        <taxon>Viridiplantae</taxon>
        <taxon>Chlorophyta</taxon>
        <taxon>core chlorophytes</taxon>
        <taxon>Chlorophyceae</taxon>
        <taxon>CS clade</taxon>
        <taxon>Chlamydomonadales</taxon>
        <taxon>Dunaliellaceae</taxon>
        <taxon>Dunaliella</taxon>
    </lineage>
</organism>
<comment type="caution">
    <text evidence="1">The sequence shown here is derived from an EMBL/GenBank/DDBJ whole genome shotgun (WGS) entry which is preliminary data.</text>
</comment>
<dbReference type="Proteomes" id="UP000815325">
    <property type="component" value="Unassembled WGS sequence"/>
</dbReference>
<evidence type="ECO:0000313" key="2">
    <source>
        <dbReference type="Proteomes" id="UP000815325"/>
    </source>
</evidence>
<accession>A0ABQ7G4C0</accession>
<keyword evidence="2" id="KW-1185">Reference proteome</keyword>
<name>A0ABQ7G4C0_DUNSA</name>
<gene>
    <name evidence="1" type="ORF">DUNSADRAFT_16055</name>
</gene>
<sequence length="705" mass="75561">MPSQRDSGWSYGTGNCCWTPAPCCWYPAACQACTRSCSSACRGGGGRPDADSDVSDFLVDVGAWLQCAAAVYAPPPGQAAGGGGLLPLTQQCTDEGSDQQALASAPVAAAAAAPAERAVISQREPVLAPSAAAPAPAPVVGELNGEEQPECSFVEKGVVPQHQDTAVLSSWGVRLLRQAVLWGLPCLATLLVEKLLAMRATSSWEQLVILASGAPGTPSTTPPSPKPDFPSACMDQRNQEDVRQGMEKKEETQEVDVNDLGGLLHLGLLSPCPEQMLRAVMGWGLRWGQASSTSSAGNSSSGKQGARAVCGFGWQWDEPNRLGLTPHQLLVSHADKEALLQVLLEMDPAEWLPEQQALNTDPSQQGNLVEICTGMPDGFEQGAGGQGDATRDGSSGPAIGVLRWYNLRQQLESLVSSAMGVLSKHLSGKSHRQGQLHDQTEDGVRAVAADPARPGAARRAPAAMTEAPIPPTVIPSKRTLWKAALRSTLFGLGDGTQWVGGFVGPSEQSFMEWALGYTQYMLAARFNFLLLGCVVGIVRSLTSGLLCQSEVLLQYSITSAYFWGILKRRRKVTHNSMREDGMRYARYGHIAMWAFLGLGILPMENNTISMVATYSESLVLFALFSPVLEQSSLRALLLERLSTTLVFFLLFNTLGVRAPLLRAVVQNALSAAAELVLIGAHLRYTFLKAWAESRHRQAMQARKDI</sequence>
<evidence type="ECO:0000313" key="1">
    <source>
        <dbReference type="EMBL" id="KAF5829458.1"/>
    </source>
</evidence>